<dbReference type="EMBL" id="JAATJL010000001">
    <property type="protein sequence ID" value="NJC23782.1"/>
    <property type="molecule type" value="Genomic_DNA"/>
</dbReference>
<feature type="domain" description="Phosphoribosyltransferase" evidence="2">
    <location>
        <begin position="31"/>
        <end position="170"/>
    </location>
</feature>
<keyword evidence="3" id="KW-0328">Glycosyltransferase</keyword>
<dbReference type="GO" id="GO:0016757">
    <property type="term" value="F:glycosyltransferase activity"/>
    <property type="evidence" value="ECO:0007669"/>
    <property type="project" value="UniProtKB-KW"/>
</dbReference>
<dbReference type="InterPro" id="IPR029057">
    <property type="entry name" value="PRTase-like"/>
</dbReference>
<feature type="region of interest" description="Disordered" evidence="1">
    <location>
        <begin position="276"/>
        <end position="297"/>
    </location>
</feature>
<evidence type="ECO:0000259" key="2">
    <source>
        <dbReference type="Pfam" id="PF00156"/>
    </source>
</evidence>
<dbReference type="CDD" id="cd06223">
    <property type="entry name" value="PRTases_typeI"/>
    <property type="match status" value="1"/>
</dbReference>
<dbReference type="RefSeq" id="WP_209066895.1">
    <property type="nucleotide sequence ID" value="NZ_JAATJL010000001.1"/>
</dbReference>
<evidence type="ECO:0000256" key="1">
    <source>
        <dbReference type="SAM" id="MobiDB-lite"/>
    </source>
</evidence>
<dbReference type="Gene3D" id="3.30.1310.20">
    <property type="entry name" value="PRTase-like"/>
    <property type="match status" value="1"/>
</dbReference>
<keyword evidence="4" id="KW-1185">Reference proteome</keyword>
<dbReference type="AlphaFoldDB" id="A0A846RTD7"/>
<dbReference type="InterPro" id="IPR000836">
    <property type="entry name" value="PRTase_dom"/>
</dbReference>
<evidence type="ECO:0000313" key="3">
    <source>
        <dbReference type="EMBL" id="NJC23782.1"/>
    </source>
</evidence>
<comment type="caution">
    <text evidence="3">The sequence shown here is derived from an EMBL/GenBank/DDBJ whole genome shotgun (WGS) entry which is preliminary data.</text>
</comment>
<sequence>MLNRRKEPARYTDREDAGHALAASLKPVLASSSPLILALPRGGVPVAAVVAEEYRAPLDVVMVRKVGVPEFPELAMGAIASIGGRLETVRNAHVLQEMHEPDAAFARVAAHEEKELARREGLYRAGMGPLSVAGRTVVIVDDGVATGATMRAAIAALRAQEAGAVVAAAPVFLGSAEESLGELVDALVSPWSATNLPAVGSAYRTFPQVTDSEVRQLLTAARGRRLGNMTDYLDLPDAYQTYLTTLDDDAAAAVLPVLKQSAAGGEHGVLVTTNLGPDTQAEVSPEVPFGEVRETVR</sequence>
<evidence type="ECO:0000313" key="4">
    <source>
        <dbReference type="Proteomes" id="UP000547458"/>
    </source>
</evidence>
<dbReference type="Pfam" id="PF00156">
    <property type="entry name" value="Pribosyltran"/>
    <property type="match status" value="1"/>
</dbReference>
<accession>A0A846RTD7</accession>
<reference evidence="3 4" key="1">
    <citation type="submission" date="2020-03" db="EMBL/GenBank/DDBJ databases">
        <title>Sequencing the genomes of 1000 actinobacteria strains.</title>
        <authorList>
            <person name="Klenk H.-P."/>
        </authorList>
    </citation>
    <scope>NUCLEOTIDE SEQUENCE [LARGE SCALE GENOMIC DNA]</scope>
    <source>
        <strain evidence="3 4">DSM 16403</strain>
    </source>
</reference>
<keyword evidence="3" id="KW-0808">Transferase</keyword>
<proteinExistence type="predicted"/>
<dbReference type="Gene3D" id="3.40.50.2020">
    <property type="match status" value="1"/>
</dbReference>
<gene>
    <name evidence="3" type="ORF">BJ994_002858</name>
</gene>
<protein>
    <submittedName>
        <fullName evidence="3">Putative phosphoribosyltransferase</fullName>
    </submittedName>
</protein>
<name>A0A846RTD7_9MICC</name>
<organism evidence="3 4">
    <name type="scientific">Arthrobacter pigmenti</name>
    <dbReference type="NCBI Taxonomy" id="271432"/>
    <lineage>
        <taxon>Bacteria</taxon>
        <taxon>Bacillati</taxon>
        <taxon>Actinomycetota</taxon>
        <taxon>Actinomycetes</taxon>
        <taxon>Micrococcales</taxon>
        <taxon>Micrococcaceae</taxon>
        <taxon>Arthrobacter</taxon>
    </lineage>
</organism>
<dbReference type="Proteomes" id="UP000547458">
    <property type="component" value="Unassembled WGS sequence"/>
</dbReference>
<dbReference type="SUPFAM" id="SSF53271">
    <property type="entry name" value="PRTase-like"/>
    <property type="match status" value="1"/>
</dbReference>